<reference evidence="3 4" key="1">
    <citation type="journal article" date="2019" name="Emerg. Microbes Infect.">
        <title>Comprehensive subspecies identification of 175 nontuberculous mycobacteria species based on 7547 genomic profiles.</title>
        <authorList>
            <person name="Matsumoto Y."/>
            <person name="Kinjo T."/>
            <person name="Motooka D."/>
            <person name="Nabeya D."/>
            <person name="Jung N."/>
            <person name="Uechi K."/>
            <person name="Horii T."/>
            <person name="Iida T."/>
            <person name="Fujita J."/>
            <person name="Nakamura S."/>
        </authorList>
    </citation>
    <scope>NUCLEOTIDE SEQUENCE [LARGE SCALE GENOMIC DNA]</scope>
    <source>
        <strain evidence="3 4">JCM 13323</strain>
    </source>
</reference>
<dbReference type="GO" id="GO:0020037">
    <property type="term" value="F:heme binding"/>
    <property type="evidence" value="ECO:0007669"/>
    <property type="project" value="TreeGrafter"/>
</dbReference>
<dbReference type="Gene3D" id="2.60.40.650">
    <property type="match status" value="1"/>
</dbReference>
<dbReference type="PANTHER" id="PTHR19372:SF7">
    <property type="entry name" value="SULFITE OXIDASE, MITOCHONDRIAL"/>
    <property type="match status" value="1"/>
</dbReference>
<dbReference type="AlphaFoldDB" id="A0A7I7MH07"/>
<dbReference type="InterPro" id="IPR000572">
    <property type="entry name" value="OxRdtase_Mopterin-bd_dom"/>
</dbReference>
<dbReference type="GO" id="GO:0043546">
    <property type="term" value="F:molybdopterin cofactor binding"/>
    <property type="evidence" value="ECO:0007669"/>
    <property type="project" value="TreeGrafter"/>
</dbReference>
<dbReference type="InterPro" id="IPR008335">
    <property type="entry name" value="Mopterin_OxRdtase_euk"/>
</dbReference>
<dbReference type="SUPFAM" id="SSF56524">
    <property type="entry name" value="Oxidoreductase molybdopterin-binding domain"/>
    <property type="match status" value="1"/>
</dbReference>
<dbReference type="GO" id="GO:0008482">
    <property type="term" value="F:sulfite oxidase activity"/>
    <property type="evidence" value="ECO:0007669"/>
    <property type="project" value="TreeGrafter"/>
</dbReference>
<dbReference type="PRINTS" id="PR00407">
    <property type="entry name" value="EUMOPTERIN"/>
</dbReference>
<evidence type="ECO:0000313" key="3">
    <source>
        <dbReference type="EMBL" id="BBX70609.1"/>
    </source>
</evidence>
<feature type="region of interest" description="Disordered" evidence="1">
    <location>
        <begin position="1"/>
        <end position="26"/>
    </location>
</feature>
<dbReference type="SUPFAM" id="SSF81296">
    <property type="entry name" value="E set domains"/>
    <property type="match status" value="1"/>
</dbReference>
<feature type="domain" description="Oxidoreductase molybdopterin-binding" evidence="2">
    <location>
        <begin position="50"/>
        <end position="218"/>
    </location>
</feature>
<evidence type="ECO:0000256" key="1">
    <source>
        <dbReference type="SAM" id="MobiDB-lite"/>
    </source>
</evidence>
<dbReference type="EMBL" id="AP022574">
    <property type="protein sequence ID" value="BBX70609.1"/>
    <property type="molecule type" value="Genomic_DNA"/>
</dbReference>
<evidence type="ECO:0000313" key="4">
    <source>
        <dbReference type="Proteomes" id="UP000466514"/>
    </source>
</evidence>
<keyword evidence="4" id="KW-1185">Reference proteome</keyword>
<evidence type="ECO:0000259" key="2">
    <source>
        <dbReference type="Pfam" id="PF00174"/>
    </source>
</evidence>
<name>A0A7I7MH07_9MYCO</name>
<protein>
    <submittedName>
        <fullName evidence="3">Sulfite oxidase</fullName>
    </submittedName>
</protein>
<dbReference type="GO" id="GO:0006790">
    <property type="term" value="P:sulfur compound metabolic process"/>
    <property type="evidence" value="ECO:0007669"/>
    <property type="project" value="TreeGrafter"/>
</dbReference>
<dbReference type="Proteomes" id="UP000466514">
    <property type="component" value="Chromosome"/>
</dbReference>
<dbReference type="InterPro" id="IPR014756">
    <property type="entry name" value="Ig_E-set"/>
</dbReference>
<gene>
    <name evidence="3" type="ORF">MPSYJ_40700</name>
</gene>
<dbReference type="PANTHER" id="PTHR19372">
    <property type="entry name" value="SULFITE REDUCTASE"/>
    <property type="match status" value="1"/>
</dbReference>
<dbReference type="InterPro" id="IPR036374">
    <property type="entry name" value="OxRdtase_Mopterin-bd_sf"/>
</dbReference>
<accession>A0A7I7MH07</accession>
<dbReference type="Gene3D" id="3.90.420.10">
    <property type="entry name" value="Oxidoreductase, molybdopterin-binding domain"/>
    <property type="match status" value="1"/>
</dbReference>
<dbReference type="Pfam" id="PF00174">
    <property type="entry name" value="Oxidored_molyb"/>
    <property type="match status" value="1"/>
</dbReference>
<feature type="region of interest" description="Disordered" evidence="1">
    <location>
        <begin position="325"/>
        <end position="344"/>
    </location>
</feature>
<organism evidence="3 4">
    <name type="scientific">Mycolicibacterium psychrotolerans</name>
    <dbReference type="NCBI Taxonomy" id="216929"/>
    <lineage>
        <taxon>Bacteria</taxon>
        <taxon>Bacillati</taxon>
        <taxon>Actinomycetota</taxon>
        <taxon>Actinomycetes</taxon>
        <taxon>Mycobacteriales</taxon>
        <taxon>Mycobacteriaceae</taxon>
        <taxon>Mycolicibacterium</taxon>
    </lineage>
</organism>
<dbReference type="KEGG" id="mpsc:MPSYJ_40700"/>
<sequence length="360" mass="39254">MLESMSSPDIVKPTPPDLLEDTGSGLDYGTNPARMLSDITPIDRFFIRSHVPTPAIDDRTWTLRIEGDGVGQTVTYRYDDLLTRLPLVSVIRTIECAGNRRVLFGEELGRSFSGTQWGRSAISTAEWTGVRLRDLLEPAQLTAQAREVMPESLDAIRARRPLPLVKALADDTIVAIAMNGEILPADHGFPARLVVSGWLGAASIKWLGRIEVSTTPLHVPWNTEDYVLIGPGYAAHGPALGPAITEPALSSLVELPWPAHLHAGPQLIRGRAYAGEGRVSTVECRIGDGPWEPAMLTSPGSAGVWARWQFRWDADPGEHVLRVRASDDRGQAQPDSTPPNELGYNHESVLAHPVMVRGAR</sequence>
<proteinExistence type="predicted"/>